<dbReference type="AlphaFoldDB" id="A0A975DAC8"/>
<dbReference type="Proteomes" id="UP000682739">
    <property type="component" value="Chromosome"/>
</dbReference>
<keyword evidence="3" id="KW-1185">Reference proteome</keyword>
<dbReference type="Pfam" id="PF03091">
    <property type="entry name" value="CutA1"/>
    <property type="match status" value="1"/>
</dbReference>
<dbReference type="PANTHER" id="PTHR23419">
    <property type="entry name" value="DIVALENT CATION TOLERANCE CUTA-RELATED"/>
    <property type="match status" value="1"/>
</dbReference>
<evidence type="ECO:0000313" key="3">
    <source>
        <dbReference type="Proteomes" id="UP000682739"/>
    </source>
</evidence>
<sequence length="114" mass="12844">MKEGKIVLTTCPDIAVAHDIAEKLLEANLVACVNLIPQMVSLYRWQGKIEQDQEVQLIIKTVERNIAAVESLITSAHPYDVPEFLVVDIESGSKAYLEWLHNETNLNVKTELKD</sequence>
<dbReference type="SUPFAM" id="SSF54913">
    <property type="entry name" value="GlnB-like"/>
    <property type="match status" value="1"/>
</dbReference>
<dbReference type="Gene3D" id="3.30.70.120">
    <property type="match status" value="1"/>
</dbReference>
<organism evidence="2 3">
    <name type="scientific">Psychrosphaera ytuae</name>
    <dbReference type="NCBI Taxonomy" id="2820710"/>
    <lineage>
        <taxon>Bacteria</taxon>
        <taxon>Pseudomonadati</taxon>
        <taxon>Pseudomonadota</taxon>
        <taxon>Gammaproteobacteria</taxon>
        <taxon>Alteromonadales</taxon>
        <taxon>Pseudoalteromonadaceae</taxon>
        <taxon>Psychrosphaera</taxon>
    </lineage>
</organism>
<reference evidence="2" key="1">
    <citation type="submission" date="2021-03" db="EMBL/GenBank/DDBJ databases">
        <title>Description of Psychrosphaera ytuae sp. nov. isolated from deep sea sediment of South China Sea.</title>
        <authorList>
            <person name="Zhang J."/>
            <person name="Xu X.-D."/>
        </authorList>
    </citation>
    <scope>NUCLEOTIDE SEQUENCE</scope>
    <source>
        <strain evidence="2">MTZ26</strain>
    </source>
</reference>
<dbReference type="InterPro" id="IPR015867">
    <property type="entry name" value="N-reg_PII/ATP_PRibTrfase_C"/>
</dbReference>
<comment type="similarity">
    <text evidence="1">Belongs to the CutA family.</text>
</comment>
<name>A0A975DAC8_9GAMM</name>
<dbReference type="KEGG" id="psym:J1N51_10905"/>
<dbReference type="GO" id="GO:0010038">
    <property type="term" value="P:response to metal ion"/>
    <property type="evidence" value="ECO:0007669"/>
    <property type="project" value="InterPro"/>
</dbReference>
<dbReference type="PANTHER" id="PTHR23419:SF8">
    <property type="entry name" value="FI09726P"/>
    <property type="match status" value="1"/>
</dbReference>
<accession>A0A975DAC8</accession>
<dbReference type="EMBL" id="CP072110">
    <property type="protein sequence ID" value="QTH63244.1"/>
    <property type="molecule type" value="Genomic_DNA"/>
</dbReference>
<dbReference type="GO" id="GO:0005507">
    <property type="term" value="F:copper ion binding"/>
    <property type="evidence" value="ECO:0007669"/>
    <property type="project" value="TreeGrafter"/>
</dbReference>
<evidence type="ECO:0000256" key="1">
    <source>
        <dbReference type="ARBA" id="ARBA00010169"/>
    </source>
</evidence>
<dbReference type="InterPro" id="IPR011322">
    <property type="entry name" value="N-reg_PII-like_a/b"/>
</dbReference>
<dbReference type="RefSeq" id="WP_208831285.1">
    <property type="nucleotide sequence ID" value="NZ_CP072110.1"/>
</dbReference>
<proteinExistence type="inferred from homology"/>
<dbReference type="InterPro" id="IPR004323">
    <property type="entry name" value="Ion_tolerance_CutA"/>
</dbReference>
<evidence type="ECO:0000313" key="2">
    <source>
        <dbReference type="EMBL" id="QTH63244.1"/>
    </source>
</evidence>
<protein>
    <submittedName>
        <fullName evidence="2">Divalent-cation tolerance protein CutA</fullName>
    </submittedName>
</protein>
<gene>
    <name evidence="2" type="ORF">J1N51_10905</name>
</gene>